<dbReference type="InterPro" id="IPR000600">
    <property type="entry name" value="ROK"/>
</dbReference>
<dbReference type="GO" id="GO:0016301">
    <property type="term" value="F:kinase activity"/>
    <property type="evidence" value="ECO:0007669"/>
    <property type="project" value="UniProtKB-KW"/>
</dbReference>
<comment type="caution">
    <text evidence="2">The sequence shown here is derived from an EMBL/GenBank/DDBJ whole genome shotgun (WGS) entry which is preliminary data.</text>
</comment>
<keyword evidence="2" id="KW-0418">Kinase</keyword>
<evidence type="ECO:0000313" key="3">
    <source>
        <dbReference type="Proteomes" id="UP000050514"/>
    </source>
</evidence>
<accession>A0A0P6WZC8</accession>
<dbReference type="Gene3D" id="3.30.420.40">
    <property type="match status" value="2"/>
</dbReference>
<dbReference type="OrthoDB" id="9795247at2"/>
<evidence type="ECO:0000313" key="2">
    <source>
        <dbReference type="EMBL" id="KPL73925.1"/>
    </source>
</evidence>
<gene>
    <name evidence="2" type="ORF">AC812_14210</name>
</gene>
<dbReference type="Pfam" id="PF00480">
    <property type="entry name" value="ROK"/>
    <property type="match status" value="1"/>
</dbReference>
<evidence type="ECO:0000256" key="1">
    <source>
        <dbReference type="ARBA" id="ARBA00006479"/>
    </source>
</evidence>
<protein>
    <submittedName>
        <fullName evidence="2">Polyphosphate glucokinase</fullName>
    </submittedName>
</protein>
<dbReference type="EMBL" id="LGHJ01000019">
    <property type="protein sequence ID" value="KPL73925.1"/>
    <property type="molecule type" value="Genomic_DNA"/>
</dbReference>
<dbReference type="SUPFAM" id="SSF53067">
    <property type="entry name" value="Actin-like ATPase domain"/>
    <property type="match status" value="1"/>
</dbReference>
<keyword evidence="2" id="KW-0808">Transferase</keyword>
<dbReference type="PATRIC" id="fig|360411.5.peg.2542"/>
<dbReference type="PANTHER" id="PTHR18964">
    <property type="entry name" value="ROK (REPRESSOR, ORF, KINASE) FAMILY"/>
    <property type="match status" value="1"/>
</dbReference>
<comment type="similarity">
    <text evidence="1">Belongs to the ROK (NagC/XylR) family.</text>
</comment>
<reference evidence="2 3" key="1">
    <citation type="submission" date="2015-07" db="EMBL/GenBank/DDBJ databases">
        <title>Draft genome of Bellilinea caldifistulae DSM 17877.</title>
        <authorList>
            <person name="Hemp J."/>
            <person name="Ward L.M."/>
            <person name="Pace L.A."/>
            <person name="Fischer W.W."/>
        </authorList>
    </citation>
    <scope>NUCLEOTIDE SEQUENCE [LARGE SCALE GENOMIC DNA]</scope>
    <source>
        <strain evidence="2 3">GOMI-1</strain>
    </source>
</reference>
<dbReference type="PANTHER" id="PTHR18964:SF146">
    <property type="entry name" value="POLYPHOSPHATE GLUCOKINASE"/>
    <property type="match status" value="1"/>
</dbReference>
<sequence>MEVLGIDIGGSGIKGAVVDPVTGSLLTERRRLPTPEGAKPEDVAETCAELVHQFGYEGVIGCGFPAPILQGVAMMAANIHPTWIGTNVNDLLTRFTGCRTFTLNDADAAGIAEMKFGAGKDVKGVVLVITLGTGIGTAIFTDGVLVPNAEFGHLKIRGKDAEWRASDAARQRKDLSWKKYAKRLQEFLSEMEKLFWPELIIIGGGLSKNVEKFLPYLSTRAKITPALFLNNAGIVGAAVYASQRTE</sequence>
<dbReference type="Proteomes" id="UP000050514">
    <property type="component" value="Unassembled WGS sequence"/>
</dbReference>
<dbReference type="AlphaFoldDB" id="A0A0P6WZC8"/>
<dbReference type="STRING" id="360411.AC812_14210"/>
<dbReference type="NCBIfam" id="NF045942">
    <property type="entry name" value="PolPhglucPhase"/>
    <property type="match status" value="1"/>
</dbReference>
<dbReference type="CDD" id="cd24058">
    <property type="entry name" value="ASKHA_NBD_ROK_PPGK"/>
    <property type="match status" value="1"/>
</dbReference>
<dbReference type="RefSeq" id="WP_061917740.1">
    <property type="nucleotide sequence ID" value="NZ_DF967971.1"/>
</dbReference>
<proteinExistence type="inferred from homology"/>
<organism evidence="2 3">
    <name type="scientific">Bellilinea caldifistulae</name>
    <dbReference type="NCBI Taxonomy" id="360411"/>
    <lineage>
        <taxon>Bacteria</taxon>
        <taxon>Bacillati</taxon>
        <taxon>Chloroflexota</taxon>
        <taxon>Anaerolineae</taxon>
        <taxon>Anaerolineales</taxon>
        <taxon>Anaerolineaceae</taxon>
        <taxon>Bellilinea</taxon>
    </lineage>
</organism>
<keyword evidence="3" id="KW-1185">Reference proteome</keyword>
<dbReference type="InterPro" id="IPR043129">
    <property type="entry name" value="ATPase_NBD"/>
</dbReference>
<name>A0A0P6WZC8_9CHLR</name>